<reference evidence="1" key="1">
    <citation type="submission" date="2023-11" db="EMBL/GenBank/DDBJ databases">
        <authorList>
            <person name="Poullet M."/>
        </authorList>
    </citation>
    <scope>NUCLEOTIDE SEQUENCE</scope>
    <source>
        <strain evidence="1">E1834</strain>
    </source>
</reference>
<dbReference type="Proteomes" id="UP001497535">
    <property type="component" value="Unassembled WGS sequence"/>
</dbReference>
<keyword evidence="2" id="KW-1185">Reference proteome</keyword>
<dbReference type="EMBL" id="CAVMJV010000008">
    <property type="protein sequence ID" value="CAK5036659.1"/>
    <property type="molecule type" value="Genomic_DNA"/>
</dbReference>
<organism evidence="1 2">
    <name type="scientific">Meloidogyne enterolobii</name>
    <name type="common">Root-knot nematode worm</name>
    <name type="synonym">Meloidogyne mayaguensis</name>
    <dbReference type="NCBI Taxonomy" id="390850"/>
    <lineage>
        <taxon>Eukaryota</taxon>
        <taxon>Metazoa</taxon>
        <taxon>Ecdysozoa</taxon>
        <taxon>Nematoda</taxon>
        <taxon>Chromadorea</taxon>
        <taxon>Rhabditida</taxon>
        <taxon>Tylenchina</taxon>
        <taxon>Tylenchomorpha</taxon>
        <taxon>Tylenchoidea</taxon>
        <taxon>Meloidogynidae</taxon>
        <taxon>Meloidogyninae</taxon>
        <taxon>Meloidogyne</taxon>
    </lineage>
</organism>
<comment type="caution">
    <text evidence="1">The sequence shown here is derived from an EMBL/GenBank/DDBJ whole genome shotgun (WGS) entry which is preliminary data.</text>
</comment>
<gene>
    <name evidence="1" type="ORF">MENTE1834_LOCUS9095</name>
</gene>
<sequence length="687" mass="79418">MDCKISNEKQDMDLDKESIFGQRFLNDETRVFEYNAWDDVDWPVEKEIEIKNTIELQQSHPVDDKIVADLLDTPNEQWESFYLSHGNKFFMNRKWVIREFSELFSEKSATSGPIRILDVGCGVGNTTIPIIQATNDSNLFIYCCDYSKKAVELLRSDNRVPANRCHPFIPEGSLDYILCVFVLSAIAPSRLKLAISNLVRLLKPGGILMVKDYGRYDLTQLRFKRDRFIDENFYRRGDGTFVSYFTTEELHEFFTQVGLERIQNIMEKRLVVNRAKKITMKLLKLCCEVAKYRPLLLKLYKQRSVSNYLLKTWPTITCDEALFLLYEFTFGRLGVKSDGNDHQGKNECYFRTLLSEEITNLEHKGSVDHLTVQSEASLLPRYARVNPLREQLAYVLDLLKDQGWTVRRLKKMIPPLKYRKLVAKLEPLKCYIDPHIDNLLIFSRGTDLHDHILVKKGVLILQDKASCFPAFLLSPQPGSFVMDVCAAPGMKTTHLAALMKNNGKIFAFDRNAERLNLLRKMSKNANARIIQAQCIDFLQVDVEYALVDPPCSGSGMVKRGEFFDEFEQPNTERIKSLANLQAMILKHALRLPSLRRLVYSTCSINWAENEGVIFEVLEDVEISDQFILLNAFNQWKHRGELNKTFNNKIFSKEAAEEIVSKCIRASPKIDFTNGFFIAIFERRNKYL</sequence>
<proteinExistence type="predicted"/>
<evidence type="ECO:0000313" key="2">
    <source>
        <dbReference type="Proteomes" id="UP001497535"/>
    </source>
</evidence>
<protein>
    <submittedName>
        <fullName evidence="1">Uncharacterized protein</fullName>
    </submittedName>
</protein>
<accession>A0ACB0YA17</accession>
<evidence type="ECO:0000313" key="1">
    <source>
        <dbReference type="EMBL" id="CAK5036659.1"/>
    </source>
</evidence>
<name>A0ACB0YA17_MELEN</name>